<dbReference type="AlphaFoldDB" id="A0A8X7CHY7"/>
<proteinExistence type="predicted"/>
<evidence type="ECO:0000313" key="1">
    <source>
        <dbReference type="EMBL" id="GFY73414.1"/>
    </source>
</evidence>
<keyword evidence="2" id="KW-1185">Reference proteome</keyword>
<dbReference type="EMBL" id="BMAV01020046">
    <property type="protein sequence ID" value="GFY73414.1"/>
    <property type="molecule type" value="Genomic_DNA"/>
</dbReference>
<organism evidence="1 2">
    <name type="scientific">Trichonephila inaurata madagascariensis</name>
    <dbReference type="NCBI Taxonomy" id="2747483"/>
    <lineage>
        <taxon>Eukaryota</taxon>
        <taxon>Metazoa</taxon>
        <taxon>Ecdysozoa</taxon>
        <taxon>Arthropoda</taxon>
        <taxon>Chelicerata</taxon>
        <taxon>Arachnida</taxon>
        <taxon>Araneae</taxon>
        <taxon>Araneomorphae</taxon>
        <taxon>Entelegynae</taxon>
        <taxon>Araneoidea</taxon>
        <taxon>Nephilidae</taxon>
        <taxon>Trichonephila</taxon>
        <taxon>Trichonephila inaurata</taxon>
    </lineage>
</organism>
<gene>
    <name evidence="1" type="ORF">TNIN_364131</name>
</gene>
<comment type="caution">
    <text evidence="1">The sequence shown here is derived from an EMBL/GenBank/DDBJ whole genome shotgun (WGS) entry which is preliminary data.</text>
</comment>
<accession>A0A8X7CHY7</accession>
<dbReference type="Proteomes" id="UP000886998">
    <property type="component" value="Unassembled WGS sequence"/>
</dbReference>
<sequence>MGSINAYHSNKQVELCNPGTPSLQPRSCSLIFSSLCITQGSFERPLDSPQTWTFGRHCESGFTTNLKPSTRKPYKSF</sequence>
<evidence type="ECO:0000313" key="2">
    <source>
        <dbReference type="Proteomes" id="UP000886998"/>
    </source>
</evidence>
<reference evidence="1" key="1">
    <citation type="submission" date="2020-08" db="EMBL/GenBank/DDBJ databases">
        <title>Multicomponent nature underlies the extraordinary mechanical properties of spider dragline silk.</title>
        <authorList>
            <person name="Kono N."/>
            <person name="Nakamura H."/>
            <person name="Mori M."/>
            <person name="Yoshida Y."/>
            <person name="Ohtoshi R."/>
            <person name="Malay A.D."/>
            <person name="Moran D.A.P."/>
            <person name="Tomita M."/>
            <person name="Numata K."/>
            <person name="Arakawa K."/>
        </authorList>
    </citation>
    <scope>NUCLEOTIDE SEQUENCE</scope>
</reference>
<name>A0A8X7CHY7_9ARAC</name>
<protein>
    <submittedName>
        <fullName evidence="1">Uncharacterized protein</fullName>
    </submittedName>
</protein>